<accession>A0A1I0C7K3</accession>
<keyword evidence="2" id="KW-1185">Reference proteome</keyword>
<proteinExistence type="predicted"/>
<organism evidence="1 2">
    <name type="scientific">Oceanobacillus limi</name>
    <dbReference type="NCBI Taxonomy" id="930131"/>
    <lineage>
        <taxon>Bacteria</taxon>
        <taxon>Bacillati</taxon>
        <taxon>Bacillota</taxon>
        <taxon>Bacilli</taxon>
        <taxon>Bacillales</taxon>
        <taxon>Bacillaceae</taxon>
        <taxon>Oceanobacillus</taxon>
    </lineage>
</organism>
<evidence type="ECO:0000313" key="2">
    <source>
        <dbReference type="Proteomes" id="UP000198618"/>
    </source>
</evidence>
<evidence type="ECO:0008006" key="3">
    <source>
        <dbReference type="Google" id="ProtNLM"/>
    </source>
</evidence>
<dbReference type="EMBL" id="FOHE01000006">
    <property type="protein sequence ID" value="SET15182.1"/>
    <property type="molecule type" value="Genomic_DNA"/>
</dbReference>
<dbReference type="PROSITE" id="PS51257">
    <property type="entry name" value="PROKAR_LIPOPROTEIN"/>
    <property type="match status" value="1"/>
</dbReference>
<dbReference type="RefSeq" id="WP_090868689.1">
    <property type="nucleotide sequence ID" value="NZ_FOHE01000006.1"/>
</dbReference>
<dbReference type="AlphaFoldDB" id="A0A1I0C7K3"/>
<gene>
    <name evidence="1" type="ORF">SAMN05216389_10664</name>
</gene>
<dbReference type="Proteomes" id="UP000198618">
    <property type="component" value="Unassembled WGS sequence"/>
</dbReference>
<protein>
    <recommendedName>
        <fullName evidence="3">Lipoprotein</fullName>
    </recommendedName>
</protein>
<reference evidence="1 2" key="1">
    <citation type="submission" date="2016-10" db="EMBL/GenBank/DDBJ databases">
        <authorList>
            <person name="de Groot N.N."/>
        </authorList>
    </citation>
    <scope>NUCLEOTIDE SEQUENCE [LARGE SCALE GENOMIC DNA]</scope>
    <source>
        <strain evidence="1 2">IBRC-M 10780</strain>
    </source>
</reference>
<evidence type="ECO:0000313" key="1">
    <source>
        <dbReference type="EMBL" id="SET15182.1"/>
    </source>
</evidence>
<sequence>MKRILISLIAITIFLVGCNQTDTNSYINEETPISQYQSMADYEIPTDLNALKNSSKIIVKVKALSDLGNDVIDGQTFGSKKKVKVLKSYGEEIQGEITIIEPAFVADGEYVATESYIKMLDGEEYILFLNEGDLKNEYAIVALGFGKYSYEKSGGNFTITDFSTFGEIKKYGFISNNKEEVKQYEVIRADVLKEYE</sequence>
<dbReference type="OrthoDB" id="2611907at2"/>
<name>A0A1I0C7K3_9BACI</name>